<dbReference type="PROSITE" id="PS51384">
    <property type="entry name" value="FAD_FR"/>
    <property type="match status" value="1"/>
</dbReference>
<dbReference type="Gene3D" id="3.40.50.80">
    <property type="entry name" value="Nucleotide-binding domain of ferredoxin-NADP reductase (FNR) module"/>
    <property type="match status" value="1"/>
</dbReference>
<evidence type="ECO:0000256" key="1">
    <source>
        <dbReference type="ARBA" id="ARBA00001974"/>
    </source>
</evidence>
<keyword evidence="12" id="KW-1185">Reference proteome</keyword>
<keyword evidence="7" id="KW-0411">Iron-sulfur</keyword>
<reference evidence="11 12" key="1">
    <citation type="submission" date="2024-10" db="EMBL/GenBank/DDBJ databases">
        <title>The Natural Products Discovery Center: Release of the First 8490 Sequenced Strains for Exploring Actinobacteria Biosynthetic Diversity.</title>
        <authorList>
            <person name="Kalkreuter E."/>
            <person name="Kautsar S.A."/>
            <person name="Yang D."/>
            <person name="Bader C.D."/>
            <person name="Teijaro C.N."/>
            <person name="Fluegel L."/>
            <person name="Davis C.M."/>
            <person name="Simpson J.R."/>
            <person name="Lauterbach L."/>
            <person name="Steele A.D."/>
            <person name="Gui C."/>
            <person name="Meng S."/>
            <person name="Li G."/>
            <person name="Viehrig K."/>
            <person name="Ye F."/>
            <person name="Su P."/>
            <person name="Kiefer A.F."/>
            <person name="Nichols A."/>
            <person name="Cepeda A.J."/>
            <person name="Yan W."/>
            <person name="Fan B."/>
            <person name="Jiang Y."/>
            <person name="Adhikari A."/>
            <person name="Zheng C.-J."/>
            <person name="Schuster L."/>
            <person name="Cowan T.M."/>
            <person name="Smanski M.J."/>
            <person name="Chevrette M.G."/>
            <person name="De Carvalho L.P.S."/>
            <person name="Shen B."/>
        </authorList>
    </citation>
    <scope>NUCLEOTIDE SEQUENCE [LARGE SCALE GENOMIC DNA]</scope>
    <source>
        <strain evidence="11 12">NPDC007066</strain>
    </source>
</reference>
<dbReference type="InterPro" id="IPR001041">
    <property type="entry name" value="2Fe-2S_ferredoxin-type"/>
</dbReference>
<dbReference type="InterPro" id="IPR006058">
    <property type="entry name" value="2Fe2S_fd_BS"/>
</dbReference>
<dbReference type="Pfam" id="PF00175">
    <property type="entry name" value="NAD_binding_1"/>
    <property type="match status" value="1"/>
</dbReference>
<dbReference type="InterPro" id="IPR050415">
    <property type="entry name" value="MRET"/>
</dbReference>
<evidence type="ECO:0000256" key="4">
    <source>
        <dbReference type="ARBA" id="ARBA00022723"/>
    </source>
</evidence>
<dbReference type="PRINTS" id="PR00409">
    <property type="entry name" value="PHDIOXRDTASE"/>
</dbReference>
<dbReference type="InterPro" id="IPR039261">
    <property type="entry name" value="FNR_nucleotide-bd"/>
</dbReference>
<organism evidence="11 12">
    <name type="scientific">Streptomyces massasporeus</name>
    <dbReference type="NCBI Taxonomy" id="67324"/>
    <lineage>
        <taxon>Bacteria</taxon>
        <taxon>Bacillati</taxon>
        <taxon>Actinomycetota</taxon>
        <taxon>Actinomycetes</taxon>
        <taxon>Kitasatosporales</taxon>
        <taxon>Streptomycetaceae</taxon>
        <taxon>Streptomyces</taxon>
    </lineage>
</organism>
<dbReference type="InterPro" id="IPR001433">
    <property type="entry name" value="OxRdtase_FAD/NAD-bd"/>
</dbReference>
<proteinExistence type="predicted"/>
<comment type="cofactor">
    <cofactor evidence="1">
        <name>FAD</name>
        <dbReference type="ChEBI" id="CHEBI:57692"/>
    </cofactor>
</comment>
<evidence type="ECO:0000256" key="5">
    <source>
        <dbReference type="ARBA" id="ARBA00023002"/>
    </source>
</evidence>
<accession>A0ABW6LNP6</accession>
<dbReference type="PANTHER" id="PTHR47354:SF1">
    <property type="entry name" value="CARNITINE MONOOXYGENASE REDUCTASE SUBUNIT"/>
    <property type="match status" value="1"/>
</dbReference>
<name>A0ABW6LNP6_9ACTN</name>
<dbReference type="InterPro" id="IPR012675">
    <property type="entry name" value="Beta-grasp_dom_sf"/>
</dbReference>
<keyword evidence="4" id="KW-0479">Metal-binding</keyword>
<dbReference type="CDD" id="cd06185">
    <property type="entry name" value="PDR_like"/>
    <property type="match status" value="1"/>
</dbReference>
<dbReference type="PROSITE" id="PS51085">
    <property type="entry name" value="2FE2S_FER_2"/>
    <property type="match status" value="1"/>
</dbReference>
<evidence type="ECO:0000313" key="11">
    <source>
        <dbReference type="EMBL" id="MFE9230033.1"/>
    </source>
</evidence>
<dbReference type="Gene3D" id="3.10.20.30">
    <property type="match status" value="1"/>
</dbReference>
<sequence>MSTSIAGNRPVSSQEQTSSPGDRRVRIAGRREAAEGVVELTLVPAETADGPFEAWEPGAHIDLVLPSGTVRQYSLCGPGERSDEYVVAVLREADGRGGSAEVHDRLTEGSLVSIRGPRNHFRLAEADRYLFLAGGIGVTPILAMVRRAAAAGTPWTLIYGGRTRSSMAYTAELSELAASSGGEVALVPQDELGHPDFAAAFADLPEGTAVYACGPEPMLQAAETLSETLLPVGTLHLERFGAKPVPDGERTDTDTDTSFEVELARSARTLTVPADRRLIDVVREVVPQVPFSCEEGYCGSCETAVLDGTPDHRDQVLTPEERDSNETMMICVGRCLSRKLVLDL</sequence>
<dbReference type="InterPro" id="IPR017927">
    <property type="entry name" value="FAD-bd_FR_type"/>
</dbReference>
<comment type="caution">
    <text evidence="11">The sequence shown here is derived from an EMBL/GenBank/DDBJ whole genome shotgun (WGS) entry which is preliminary data.</text>
</comment>
<gene>
    <name evidence="11" type="ORF">ACFYM3_36735</name>
</gene>
<keyword evidence="3" id="KW-0001">2Fe-2S</keyword>
<feature type="compositionally biased region" description="Polar residues" evidence="8">
    <location>
        <begin position="1"/>
        <end position="20"/>
    </location>
</feature>
<evidence type="ECO:0000256" key="7">
    <source>
        <dbReference type="ARBA" id="ARBA00023014"/>
    </source>
</evidence>
<keyword evidence="2" id="KW-0285">Flavoprotein</keyword>
<evidence type="ECO:0000256" key="3">
    <source>
        <dbReference type="ARBA" id="ARBA00022714"/>
    </source>
</evidence>
<feature type="domain" description="FAD-binding FR-type" evidence="10">
    <location>
        <begin position="20"/>
        <end position="124"/>
    </location>
</feature>
<evidence type="ECO:0000259" key="9">
    <source>
        <dbReference type="PROSITE" id="PS51085"/>
    </source>
</evidence>
<dbReference type="Proteomes" id="UP001601288">
    <property type="component" value="Unassembled WGS sequence"/>
</dbReference>
<dbReference type="CDD" id="cd00207">
    <property type="entry name" value="fer2"/>
    <property type="match status" value="1"/>
</dbReference>
<dbReference type="InterPro" id="IPR017938">
    <property type="entry name" value="Riboflavin_synthase-like_b-brl"/>
</dbReference>
<dbReference type="SUPFAM" id="SSF63380">
    <property type="entry name" value="Riboflavin synthase domain-like"/>
    <property type="match status" value="1"/>
</dbReference>
<dbReference type="SUPFAM" id="SSF54292">
    <property type="entry name" value="2Fe-2S ferredoxin-like"/>
    <property type="match status" value="1"/>
</dbReference>
<evidence type="ECO:0000256" key="8">
    <source>
        <dbReference type="SAM" id="MobiDB-lite"/>
    </source>
</evidence>
<dbReference type="InterPro" id="IPR036010">
    <property type="entry name" value="2Fe-2S_ferredoxin-like_sf"/>
</dbReference>
<dbReference type="PROSITE" id="PS00197">
    <property type="entry name" value="2FE2S_FER_1"/>
    <property type="match status" value="1"/>
</dbReference>
<feature type="domain" description="2Fe-2S ferredoxin-type" evidence="9">
    <location>
        <begin position="259"/>
        <end position="344"/>
    </location>
</feature>
<evidence type="ECO:0000259" key="10">
    <source>
        <dbReference type="PROSITE" id="PS51384"/>
    </source>
</evidence>
<keyword evidence="5" id="KW-0560">Oxidoreductase</keyword>
<dbReference type="SUPFAM" id="SSF52343">
    <property type="entry name" value="Ferredoxin reductase-like, C-terminal NADP-linked domain"/>
    <property type="match status" value="1"/>
</dbReference>
<feature type="region of interest" description="Disordered" evidence="8">
    <location>
        <begin position="1"/>
        <end position="23"/>
    </location>
</feature>
<dbReference type="Pfam" id="PF00111">
    <property type="entry name" value="Fer2"/>
    <property type="match status" value="1"/>
</dbReference>
<dbReference type="Gene3D" id="2.40.30.10">
    <property type="entry name" value="Translation factors"/>
    <property type="match status" value="1"/>
</dbReference>
<dbReference type="RefSeq" id="WP_388389491.1">
    <property type="nucleotide sequence ID" value="NZ_JBIAFP010000030.1"/>
</dbReference>
<evidence type="ECO:0000256" key="2">
    <source>
        <dbReference type="ARBA" id="ARBA00022630"/>
    </source>
</evidence>
<dbReference type="EMBL" id="JBIAFP010000030">
    <property type="protein sequence ID" value="MFE9230033.1"/>
    <property type="molecule type" value="Genomic_DNA"/>
</dbReference>
<dbReference type="PANTHER" id="PTHR47354">
    <property type="entry name" value="NADH OXIDOREDUCTASE HCR"/>
    <property type="match status" value="1"/>
</dbReference>
<evidence type="ECO:0000313" key="12">
    <source>
        <dbReference type="Proteomes" id="UP001601288"/>
    </source>
</evidence>
<protein>
    <submittedName>
        <fullName evidence="11">PDR/VanB family oxidoreductase</fullName>
    </submittedName>
</protein>
<evidence type="ECO:0000256" key="6">
    <source>
        <dbReference type="ARBA" id="ARBA00023004"/>
    </source>
</evidence>
<keyword evidence="6" id="KW-0408">Iron</keyword>